<dbReference type="Proteomes" id="UP001589867">
    <property type="component" value="Unassembled WGS sequence"/>
</dbReference>
<evidence type="ECO:0000313" key="2">
    <source>
        <dbReference type="Proteomes" id="UP001589867"/>
    </source>
</evidence>
<comment type="caution">
    <text evidence="1">The sequence shown here is derived from an EMBL/GenBank/DDBJ whole genome shotgun (WGS) entry which is preliminary data.</text>
</comment>
<proteinExistence type="predicted"/>
<dbReference type="Pfam" id="PF19142">
    <property type="entry name" value="DUF5825"/>
    <property type="match status" value="1"/>
</dbReference>
<evidence type="ECO:0000313" key="1">
    <source>
        <dbReference type="EMBL" id="MFC0529787.1"/>
    </source>
</evidence>
<accession>A0ABV6M5I9</accession>
<dbReference type="InterPro" id="IPR043863">
    <property type="entry name" value="DUF5825"/>
</dbReference>
<keyword evidence="2" id="KW-1185">Reference proteome</keyword>
<dbReference type="RefSeq" id="WP_377252849.1">
    <property type="nucleotide sequence ID" value="NZ_JBHLUH010000039.1"/>
</dbReference>
<reference evidence="1 2" key="1">
    <citation type="submission" date="2024-09" db="EMBL/GenBank/DDBJ databases">
        <authorList>
            <person name="Sun Q."/>
            <person name="Mori K."/>
        </authorList>
    </citation>
    <scope>NUCLEOTIDE SEQUENCE [LARGE SCALE GENOMIC DNA]</scope>
    <source>
        <strain evidence="1 2">TBRC 3947</strain>
    </source>
</reference>
<organism evidence="1 2">
    <name type="scientific">Phytohabitans kaempferiae</name>
    <dbReference type="NCBI Taxonomy" id="1620943"/>
    <lineage>
        <taxon>Bacteria</taxon>
        <taxon>Bacillati</taxon>
        <taxon>Actinomycetota</taxon>
        <taxon>Actinomycetes</taxon>
        <taxon>Micromonosporales</taxon>
        <taxon>Micromonosporaceae</taxon>
    </lineage>
</organism>
<dbReference type="EMBL" id="JBHLUH010000039">
    <property type="protein sequence ID" value="MFC0529787.1"/>
    <property type="molecule type" value="Genomic_DNA"/>
</dbReference>
<protein>
    <submittedName>
        <fullName evidence="1">DUF5825 family protein</fullName>
    </submittedName>
</protein>
<gene>
    <name evidence="1" type="ORF">ACFFIA_19190</name>
</gene>
<name>A0ABV6M5I9_9ACTN</name>
<sequence>MSGILGTGAAPALTSPMWIEWPSHLGRRVADLEAAAREGRRGVLVGEPVEVTPDGDAGAAAFVALLRESARLGLAIRWRGSVRGIPHELVRHLSAPYVGQTGRFTWRRPGRVGLRLRRGPGFLTVEDRRYGPVRRTVVPDCDERFAALSPRADAELLPVLDPAVSARLRSDGLAVAIGDRLVTLPVHLR</sequence>